<keyword evidence="11" id="KW-1185">Reference proteome</keyword>
<dbReference type="Gene3D" id="2.40.110.10">
    <property type="entry name" value="Butyryl-CoA Dehydrogenase, subunit A, domain 2"/>
    <property type="match status" value="1"/>
</dbReference>
<dbReference type="Proteomes" id="UP001500902">
    <property type="component" value="Unassembled WGS sequence"/>
</dbReference>
<dbReference type="Pfam" id="PF00441">
    <property type="entry name" value="Acyl-CoA_dh_1"/>
    <property type="match status" value="1"/>
</dbReference>
<accession>A0ABP7C5Y8</accession>
<evidence type="ECO:0000256" key="1">
    <source>
        <dbReference type="ARBA" id="ARBA00001974"/>
    </source>
</evidence>
<dbReference type="PANTHER" id="PTHR43292:SF3">
    <property type="entry name" value="ACYL-COA DEHYDROGENASE FADE29"/>
    <property type="match status" value="1"/>
</dbReference>
<name>A0ABP7C5Y8_9ACTN</name>
<evidence type="ECO:0000256" key="6">
    <source>
        <dbReference type="RuleBase" id="RU362125"/>
    </source>
</evidence>
<organism evidence="10 11">
    <name type="scientific">Nonomuraea antimicrobica</name>
    <dbReference type="NCBI Taxonomy" id="561173"/>
    <lineage>
        <taxon>Bacteria</taxon>
        <taxon>Bacillati</taxon>
        <taxon>Actinomycetota</taxon>
        <taxon>Actinomycetes</taxon>
        <taxon>Streptosporangiales</taxon>
        <taxon>Streptosporangiaceae</taxon>
        <taxon>Nonomuraea</taxon>
    </lineage>
</organism>
<proteinExistence type="inferred from homology"/>
<dbReference type="Pfam" id="PF02770">
    <property type="entry name" value="Acyl-CoA_dh_M"/>
    <property type="match status" value="1"/>
</dbReference>
<evidence type="ECO:0000256" key="5">
    <source>
        <dbReference type="ARBA" id="ARBA00023002"/>
    </source>
</evidence>
<evidence type="ECO:0000313" key="11">
    <source>
        <dbReference type="Proteomes" id="UP001500902"/>
    </source>
</evidence>
<comment type="cofactor">
    <cofactor evidence="1 6">
        <name>FAD</name>
        <dbReference type="ChEBI" id="CHEBI:57692"/>
    </cofactor>
</comment>
<evidence type="ECO:0000259" key="8">
    <source>
        <dbReference type="Pfam" id="PF02770"/>
    </source>
</evidence>
<dbReference type="RefSeq" id="WP_344882136.1">
    <property type="nucleotide sequence ID" value="NZ_BAAAZP010000090.1"/>
</dbReference>
<dbReference type="InterPro" id="IPR013786">
    <property type="entry name" value="AcylCoA_DH/ox_N"/>
</dbReference>
<comment type="caution">
    <text evidence="10">The sequence shown here is derived from an EMBL/GenBank/DDBJ whole genome shotgun (WGS) entry which is preliminary data.</text>
</comment>
<dbReference type="Gene3D" id="1.20.140.10">
    <property type="entry name" value="Butyryl-CoA Dehydrogenase, subunit A, domain 3"/>
    <property type="match status" value="1"/>
</dbReference>
<dbReference type="InterPro" id="IPR009100">
    <property type="entry name" value="AcylCoA_DH/oxidase_NM_dom_sf"/>
</dbReference>
<dbReference type="InterPro" id="IPR006091">
    <property type="entry name" value="Acyl-CoA_Oxase/DH_mid-dom"/>
</dbReference>
<dbReference type="Pfam" id="PF02771">
    <property type="entry name" value="Acyl-CoA_dh_N"/>
    <property type="match status" value="1"/>
</dbReference>
<keyword evidence="3 6" id="KW-0285">Flavoprotein</keyword>
<dbReference type="Gene3D" id="1.10.540.10">
    <property type="entry name" value="Acyl-CoA dehydrogenase/oxidase, N-terminal domain"/>
    <property type="match status" value="1"/>
</dbReference>
<evidence type="ECO:0000256" key="3">
    <source>
        <dbReference type="ARBA" id="ARBA00022630"/>
    </source>
</evidence>
<feature type="domain" description="Acyl-CoA dehydrogenase/oxidase C-terminal" evidence="7">
    <location>
        <begin position="229"/>
        <end position="374"/>
    </location>
</feature>
<protein>
    <submittedName>
        <fullName evidence="10">Acyl-CoA dehydrogenase family protein</fullName>
    </submittedName>
</protein>
<dbReference type="InterPro" id="IPR046373">
    <property type="entry name" value="Acyl-CoA_Oxase/DH_mid-dom_sf"/>
</dbReference>
<dbReference type="SUPFAM" id="SSF47203">
    <property type="entry name" value="Acyl-CoA dehydrogenase C-terminal domain-like"/>
    <property type="match status" value="1"/>
</dbReference>
<evidence type="ECO:0000256" key="4">
    <source>
        <dbReference type="ARBA" id="ARBA00022827"/>
    </source>
</evidence>
<dbReference type="EMBL" id="BAAAZP010000090">
    <property type="protein sequence ID" value="GAA3678368.1"/>
    <property type="molecule type" value="Genomic_DNA"/>
</dbReference>
<sequence>MLIDLTSEQRRLRDELREYFLGCLTAEDRAKIAGDPFGEAYMEHCRRLGRDGKLGLGWPKEYGGAGYGPLEQQIFANEIARAGVPYPIITVQTVGPTLMQYGTEEQKNRFLPSILAGECHFAIGYSEPEAGTDLASLHTTAVLDGDHYVVNGQKIFTSGAHYAQYIWLAARTDPTAKKHKGITMMIVPTDDPGFSWTPIVTMDGRHHTNATYYSDVRVPVDLVVGEVHRGWDLIVNQLNHERVTLGPAGNLGQTYDRFRAWARRTGLDADPDVRRALALVWTAFRTNELLNWQVAANMDLGWLGAPDASATKIYGSERMQEVGRIVGDVLARYGDPSDPETAELLERVDHGVKGAVVLTFGGGVNEVQRELIAMLGLGLPRPPR</sequence>
<dbReference type="InterPro" id="IPR052161">
    <property type="entry name" value="Mycobact_Acyl-CoA_DH"/>
</dbReference>
<keyword evidence="4 6" id="KW-0274">FAD</keyword>
<dbReference type="SUPFAM" id="SSF56645">
    <property type="entry name" value="Acyl-CoA dehydrogenase NM domain-like"/>
    <property type="match status" value="1"/>
</dbReference>
<dbReference type="InterPro" id="IPR009075">
    <property type="entry name" value="AcylCo_DH/oxidase_C"/>
</dbReference>
<dbReference type="InterPro" id="IPR036250">
    <property type="entry name" value="AcylCo_DH-like_C"/>
</dbReference>
<feature type="domain" description="Acyl-CoA oxidase/dehydrogenase middle" evidence="8">
    <location>
        <begin position="122"/>
        <end position="209"/>
    </location>
</feature>
<gene>
    <name evidence="10" type="ORF">GCM10022224_048100</name>
</gene>
<evidence type="ECO:0000313" key="10">
    <source>
        <dbReference type="EMBL" id="GAA3678368.1"/>
    </source>
</evidence>
<feature type="domain" description="Acyl-CoA dehydrogenase/oxidase N-terminal" evidence="9">
    <location>
        <begin position="6"/>
        <end position="118"/>
    </location>
</feature>
<comment type="similarity">
    <text evidence="2 6">Belongs to the acyl-CoA dehydrogenase family.</text>
</comment>
<dbReference type="InterPro" id="IPR037069">
    <property type="entry name" value="AcylCoA_DH/ox_N_sf"/>
</dbReference>
<evidence type="ECO:0000259" key="7">
    <source>
        <dbReference type="Pfam" id="PF00441"/>
    </source>
</evidence>
<reference evidence="11" key="1">
    <citation type="journal article" date="2019" name="Int. J. Syst. Evol. Microbiol.">
        <title>The Global Catalogue of Microorganisms (GCM) 10K type strain sequencing project: providing services to taxonomists for standard genome sequencing and annotation.</title>
        <authorList>
            <consortium name="The Broad Institute Genomics Platform"/>
            <consortium name="The Broad Institute Genome Sequencing Center for Infectious Disease"/>
            <person name="Wu L."/>
            <person name="Ma J."/>
        </authorList>
    </citation>
    <scope>NUCLEOTIDE SEQUENCE [LARGE SCALE GENOMIC DNA]</scope>
    <source>
        <strain evidence="11">JCM 16904</strain>
    </source>
</reference>
<evidence type="ECO:0000256" key="2">
    <source>
        <dbReference type="ARBA" id="ARBA00009347"/>
    </source>
</evidence>
<dbReference type="PANTHER" id="PTHR43292">
    <property type="entry name" value="ACYL-COA DEHYDROGENASE"/>
    <property type="match status" value="1"/>
</dbReference>
<keyword evidence="5 6" id="KW-0560">Oxidoreductase</keyword>
<evidence type="ECO:0000259" key="9">
    <source>
        <dbReference type="Pfam" id="PF02771"/>
    </source>
</evidence>